<dbReference type="Pfam" id="PF01674">
    <property type="entry name" value="Lipase_2"/>
    <property type="match status" value="1"/>
</dbReference>
<dbReference type="InterPro" id="IPR002918">
    <property type="entry name" value="Lipase_EstA/Esterase_EstB"/>
</dbReference>
<dbReference type="GeneID" id="36377184"/>
<proteinExistence type="predicted"/>
<dbReference type="RefSeq" id="XP_024504020.1">
    <property type="nucleotide sequence ID" value="XM_024650221.1"/>
</dbReference>
<dbReference type="Proteomes" id="UP000035682">
    <property type="component" value="Unplaced"/>
</dbReference>
<dbReference type="GO" id="GO:0016298">
    <property type="term" value="F:lipase activity"/>
    <property type="evidence" value="ECO:0007669"/>
    <property type="project" value="TreeGrafter"/>
</dbReference>
<reference evidence="2 3" key="1">
    <citation type="submission" date="2014-09" db="EMBL/GenBank/DDBJ databases">
        <authorList>
            <person name="Martin A.A."/>
        </authorList>
    </citation>
    <scope>NUCLEOTIDE SEQUENCE</scope>
    <source>
        <strain evidence="3">ED321</strain>
        <strain evidence="2">ED321 Heterogonic</strain>
    </source>
</reference>
<dbReference type="Gene3D" id="3.40.50.1820">
    <property type="entry name" value="alpha/beta hydrolase"/>
    <property type="match status" value="1"/>
</dbReference>
<dbReference type="eggNOG" id="ENOG502QSTS">
    <property type="taxonomic scope" value="Eukaryota"/>
</dbReference>
<organism evidence="2">
    <name type="scientific">Strongyloides ratti</name>
    <name type="common">Parasitic roundworm</name>
    <dbReference type="NCBI Taxonomy" id="34506"/>
    <lineage>
        <taxon>Eukaryota</taxon>
        <taxon>Metazoa</taxon>
        <taxon>Ecdysozoa</taxon>
        <taxon>Nematoda</taxon>
        <taxon>Chromadorea</taxon>
        <taxon>Rhabditida</taxon>
        <taxon>Tylenchina</taxon>
        <taxon>Panagrolaimomorpha</taxon>
        <taxon>Strongyloidoidea</taxon>
        <taxon>Strongyloididae</taxon>
        <taxon>Strongyloides</taxon>
    </lineage>
</organism>
<evidence type="ECO:0000313" key="4">
    <source>
        <dbReference type="WBParaSite" id="SRAE_1000307200.1"/>
    </source>
</evidence>
<dbReference type="AlphaFoldDB" id="A0A090MX50"/>
<dbReference type="PANTHER" id="PTHR32015">
    <property type="entry name" value="FASTING INDUCED LIPASE"/>
    <property type="match status" value="1"/>
</dbReference>
<evidence type="ECO:0000313" key="3">
    <source>
        <dbReference type="Proteomes" id="UP000035682"/>
    </source>
</evidence>
<evidence type="ECO:0000313" key="2">
    <source>
        <dbReference type="EMBL" id="CEF64819.1"/>
    </source>
</evidence>
<accession>A0A090MX50</accession>
<name>A0A090MX50_STRRB</name>
<keyword evidence="1" id="KW-0732">Signal</keyword>
<evidence type="ECO:0000313" key="5">
    <source>
        <dbReference type="WormBase" id="SRAE_1000307200"/>
    </source>
</evidence>
<keyword evidence="3" id="KW-1185">Reference proteome</keyword>
<dbReference type="WormBase" id="SRAE_1000307200">
    <property type="protein sequence ID" value="SRP07110"/>
    <property type="gene ID" value="WBGene00259689"/>
</dbReference>
<feature type="chain" id="PRO_5015031363" evidence="1">
    <location>
        <begin position="27"/>
        <end position="335"/>
    </location>
</feature>
<dbReference type="InterPro" id="IPR029058">
    <property type="entry name" value="AB_hydrolase_fold"/>
</dbReference>
<dbReference type="OrthoDB" id="5773018at2759"/>
<feature type="signal peptide" evidence="1">
    <location>
        <begin position="1"/>
        <end position="26"/>
    </location>
</feature>
<dbReference type="PANTHER" id="PTHR32015:SF11">
    <property type="entry name" value="LIPASE"/>
    <property type="match status" value="1"/>
</dbReference>
<protein>
    <submittedName>
        <fullName evidence="2 4">Lipase EstA/Esterase EstB family-containing protein</fullName>
    </submittedName>
</protein>
<dbReference type="CTD" id="36377184"/>
<dbReference type="GO" id="GO:0016042">
    <property type="term" value="P:lipid catabolic process"/>
    <property type="evidence" value="ECO:0007669"/>
    <property type="project" value="InterPro"/>
</dbReference>
<sequence>MAILGKTRLLLFITLFKILLINLSYQQDDRPIKGPLTNHFTDWLVSHGYEADNFERTDIGPNGSFGGKIRSNERITHEPVIFVHGTGDAALHTQAPAATGWSRSIKYFMEQNYTSGELYATTWGDTWGNGNILDSYNKMHTCANLISLRRFFEAVIRYTKAKKVDVIAHSVGVIFARKVIKGGTLIGTDGNCSLGPPLTSRVDTFLGISGPNYGLCICQLAQTVPAWCNALDGLYPGYTCDDQMLCGYPSADCKQKNYSSFLETVNQDSTREGDHVYAMWSDVDEILMFRGLTWGKPTSRIPNMNGRWVSDRNTHVGMKDFTELRQFEAVVHHSI</sequence>
<dbReference type="EMBL" id="LN609528">
    <property type="protein sequence ID" value="CEF64819.1"/>
    <property type="molecule type" value="Genomic_DNA"/>
</dbReference>
<dbReference type="WBParaSite" id="SRAE_1000307200.1">
    <property type="protein sequence ID" value="SRAE_1000307200.1"/>
    <property type="gene ID" value="WBGene00259689"/>
</dbReference>
<dbReference type="SUPFAM" id="SSF53474">
    <property type="entry name" value="alpha/beta-Hydrolases"/>
    <property type="match status" value="1"/>
</dbReference>
<evidence type="ECO:0000256" key="1">
    <source>
        <dbReference type="SAM" id="SignalP"/>
    </source>
</evidence>
<gene>
    <name evidence="2 4 5" type="ORF">SRAE_1000307200</name>
</gene>
<dbReference type="OMA" id="EPVIFIH"/>
<reference evidence="4" key="2">
    <citation type="submission" date="2020-12" db="UniProtKB">
        <authorList>
            <consortium name="WormBaseParasite"/>
        </authorList>
    </citation>
    <scope>IDENTIFICATION</scope>
</reference>